<sequence length="408" mass="47872">MVTTRRRQQQEEGKRKREETLNTICNSIRKRGKTLSSTLTNDIVLEILSKVRDVEDLIRFKFACKSWYTLLCEPFFINMHLNQSISNNNFAFMVYYYYFNTHIYSIDCDISSSSFKLNRAVKINTPFKTPFRIYCSCNGIFLVCVSYKLRRICMWNPSTGEHKDLSDELPKISKLPSPWYSLGYDLSRDDYKVIIKYYNKDTRSDAYVYSMRTNSCKRLQDVPYIIYGVVYPPCISFDSGIFLNGAIHWLGNHIYEFLLRIVSFDLANDEFKDLQLPDVLFDNESKRLGVFEECLCIYHFNEDIRYIDMFMMKEYGVKESWTKLFSINVDIQLEFVHMLNFKVICITNNGKLLVQWNHKDLALYDPKHGGQKCGNIKIDGLTKRLSEYRSISTYVKSLVSLGANTSLI</sequence>
<reference evidence="2 3" key="1">
    <citation type="submission" date="2017-09" db="EMBL/GenBank/DDBJ databases">
        <title>WGS assembly of Aquilegia coerulea Goldsmith.</title>
        <authorList>
            <person name="Hodges S."/>
            <person name="Kramer E."/>
            <person name="Nordborg M."/>
            <person name="Tomkins J."/>
            <person name="Borevitz J."/>
            <person name="Derieg N."/>
            <person name="Yan J."/>
            <person name="Mihaltcheva S."/>
            <person name="Hayes R.D."/>
            <person name="Rokhsar D."/>
        </authorList>
    </citation>
    <scope>NUCLEOTIDE SEQUENCE [LARGE SCALE GENOMIC DNA]</scope>
    <source>
        <strain evidence="3">cv. Goldsmith</strain>
    </source>
</reference>
<dbReference type="PANTHER" id="PTHR31672">
    <property type="entry name" value="BNACNNG10540D PROTEIN"/>
    <property type="match status" value="1"/>
</dbReference>
<accession>A0A2G5DQX1</accession>
<dbReference type="InterPro" id="IPR050796">
    <property type="entry name" value="SCF_F-box_component"/>
</dbReference>
<dbReference type="AlphaFoldDB" id="A0A2G5DQX1"/>
<evidence type="ECO:0000313" key="2">
    <source>
        <dbReference type="EMBL" id="PIA45898.1"/>
    </source>
</evidence>
<keyword evidence="3" id="KW-1185">Reference proteome</keyword>
<protein>
    <recommendedName>
        <fullName evidence="1">F-box associated beta-propeller type 1 domain-containing protein</fullName>
    </recommendedName>
</protein>
<dbReference type="PANTHER" id="PTHR31672:SF13">
    <property type="entry name" value="F-BOX PROTEIN CPR30-LIKE"/>
    <property type="match status" value="1"/>
</dbReference>
<dbReference type="Proteomes" id="UP000230069">
    <property type="component" value="Unassembled WGS sequence"/>
</dbReference>
<feature type="domain" description="F-box associated beta-propeller type 1" evidence="1">
    <location>
        <begin position="100"/>
        <end position="400"/>
    </location>
</feature>
<gene>
    <name evidence="2" type="ORF">AQUCO_01600268v1</name>
</gene>
<dbReference type="SUPFAM" id="SSF81383">
    <property type="entry name" value="F-box domain"/>
    <property type="match status" value="1"/>
</dbReference>
<dbReference type="InterPro" id="IPR011043">
    <property type="entry name" value="Gal_Oxase/kelch_b-propeller"/>
</dbReference>
<dbReference type="NCBIfam" id="TIGR01640">
    <property type="entry name" value="F_box_assoc_1"/>
    <property type="match status" value="1"/>
</dbReference>
<dbReference type="InterPro" id="IPR036047">
    <property type="entry name" value="F-box-like_dom_sf"/>
</dbReference>
<dbReference type="InParanoid" id="A0A2G5DQX1"/>
<dbReference type="InterPro" id="IPR017451">
    <property type="entry name" value="F-box-assoc_interact_dom"/>
</dbReference>
<dbReference type="InterPro" id="IPR006527">
    <property type="entry name" value="F-box-assoc_dom_typ1"/>
</dbReference>
<dbReference type="Gene3D" id="1.20.1280.50">
    <property type="match status" value="1"/>
</dbReference>
<dbReference type="EMBL" id="KZ305033">
    <property type="protein sequence ID" value="PIA45898.1"/>
    <property type="molecule type" value="Genomic_DNA"/>
</dbReference>
<organism evidence="2 3">
    <name type="scientific">Aquilegia coerulea</name>
    <name type="common">Rocky mountain columbine</name>
    <dbReference type="NCBI Taxonomy" id="218851"/>
    <lineage>
        <taxon>Eukaryota</taxon>
        <taxon>Viridiplantae</taxon>
        <taxon>Streptophyta</taxon>
        <taxon>Embryophyta</taxon>
        <taxon>Tracheophyta</taxon>
        <taxon>Spermatophyta</taxon>
        <taxon>Magnoliopsida</taxon>
        <taxon>Ranunculales</taxon>
        <taxon>Ranunculaceae</taxon>
        <taxon>Thalictroideae</taxon>
        <taxon>Aquilegia</taxon>
    </lineage>
</organism>
<dbReference type="Pfam" id="PF07734">
    <property type="entry name" value="FBA_1"/>
    <property type="match status" value="1"/>
</dbReference>
<dbReference type="FunCoup" id="A0A2G5DQX1">
    <property type="interactions" value="108"/>
</dbReference>
<proteinExistence type="predicted"/>
<dbReference type="STRING" id="218851.A0A2G5DQX1"/>
<dbReference type="OrthoDB" id="5314306at2759"/>
<evidence type="ECO:0000313" key="3">
    <source>
        <dbReference type="Proteomes" id="UP000230069"/>
    </source>
</evidence>
<name>A0A2G5DQX1_AQUCA</name>
<dbReference type="SUPFAM" id="SSF50965">
    <property type="entry name" value="Galactose oxidase, central domain"/>
    <property type="match status" value="1"/>
</dbReference>
<evidence type="ECO:0000259" key="1">
    <source>
        <dbReference type="Pfam" id="PF07734"/>
    </source>
</evidence>